<organism evidence="4 5">
    <name type="scientific">Cochleicola gelatinilyticus</name>
    <dbReference type="NCBI Taxonomy" id="1763537"/>
    <lineage>
        <taxon>Bacteria</taxon>
        <taxon>Pseudomonadati</taxon>
        <taxon>Bacteroidota</taxon>
        <taxon>Flavobacteriia</taxon>
        <taxon>Flavobacteriales</taxon>
        <taxon>Flavobacteriaceae</taxon>
        <taxon>Cochleicola</taxon>
    </lineage>
</organism>
<evidence type="ECO:0000313" key="5">
    <source>
        <dbReference type="Proteomes" id="UP000077013"/>
    </source>
</evidence>
<keyword evidence="4" id="KW-0378">Hydrolase</keyword>
<gene>
    <name evidence="4" type="ORF">ULVI_08955</name>
</gene>
<dbReference type="InterPro" id="IPR014756">
    <property type="entry name" value="Ig_E-set"/>
</dbReference>
<dbReference type="OrthoDB" id="9761875at2"/>
<evidence type="ECO:0000256" key="1">
    <source>
        <dbReference type="ARBA" id="ARBA00022729"/>
    </source>
</evidence>
<sequence length="937" mass="105938">MKNILYILFVLAPFMGNAQVQNATFTITPATFNADEEITITVSNIDPSIWGETDIYLWAWYFDENDEPAGDSPTNGEWTNSNEVQKFTDNGNDTYSYTLTPSDFYNDSAIGRMGMLAKAKDGSNMGNGDRKTQDHLVEVGTFQTSLITPSEENTIVNPGTSIQIEAVSSVPANFQLLANGTAQPAQNGITNYSNSYVVSEDIFFELVITEPISGEVISETFNVLLTPDPQELPVPAGMKDGINLDPNDSSTATLVLYAPFKDFVHVTGNFNDNNWRLTNEFLLNKDTTTDRFWITLNDLDAGDTNVLFQYVVDAEIKIADPYSTAILDEFNDVFITETTFPNRPEYPAGKTIDAVSWFVVNETPYEWQTTNFERPKQEELVIYELLIRDFDALHSYEALSDRLDYIADLNVNAIELLPVNEFDGNISWGYNPSFHMALDKYYGTKNSFKAFIDDCHSRGIAVILDVVYNHATGQNPYFRMWNDCNGCYTGTPTAENPFFNVSDPNPVFQFFNDMDHESEATQAYVDRMNAYWLEEFKIDGYRFDFTKGFTNTPGDGGAYDAARIALLKRMYDEIRTEDPSAYVILEHFAPNSEETELIEYRSTTAPDEPGMLVWTNHNYNYNEATMGYNTTSDFSSISYLNRGWETPSGVGYMESHDEERLNYKNLEFGNSNGSYNVKNLETALDRLKLAGAFYFTIPGPKMIWQFGELGYDFSINYCEDGTIDPGCRVNPKPIPFEIGYANGSNRRKVYTAWSQFIKITQLNSIFRTTDFTLDVGNDNGLKKIQLQDLSATGDEIKYVTILGNFGVVPQSIDPQFQETGTWHNMYDGSTFEVTNINAPILLEPGEYLLFANETSLLETPEPNKANFTLYPNPAKNKIYLSRNFSEVKIYNSLGTLIKSIQDYSLNSEISIESLSTGLYFLHLKNEGFTYVLKLIKQ</sequence>
<dbReference type="Proteomes" id="UP000077013">
    <property type="component" value="Unassembled WGS sequence"/>
</dbReference>
<protein>
    <submittedName>
        <fullName evidence="4">Glycosyltrehalose trehalohydrolase</fullName>
    </submittedName>
</protein>
<dbReference type="GO" id="GO:0005975">
    <property type="term" value="P:carbohydrate metabolic process"/>
    <property type="evidence" value="ECO:0007669"/>
    <property type="project" value="InterPro"/>
</dbReference>
<reference evidence="4 5" key="1">
    <citation type="submission" date="2016-02" db="EMBL/GenBank/DDBJ databases">
        <title>Ulvibacter sp. LPB0005, isolated from Thais luteostoma.</title>
        <authorList>
            <person name="Shin S.-K."/>
            <person name="Yi H."/>
        </authorList>
    </citation>
    <scope>NUCLEOTIDE SEQUENCE [LARGE SCALE GENOMIC DNA]</scope>
    <source>
        <strain evidence="4 5">LPB0005</strain>
    </source>
</reference>
<dbReference type="InterPro" id="IPR017853">
    <property type="entry name" value="GH"/>
</dbReference>
<evidence type="ECO:0000256" key="2">
    <source>
        <dbReference type="SAM" id="SignalP"/>
    </source>
</evidence>
<keyword evidence="1 2" id="KW-0732">Signal</keyword>
<dbReference type="CDD" id="cd11350">
    <property type="entry name" value="AmyAc_4"/>
    <property type="match status" value="1"/>
</dbReference>
<dbReference type="InterPro" id="IPR006047">
    <property type="entry name" value="GH13_cat_dom"/>
</dbReference>
<dbReference type="Pfam" id="PF18962">
    <property type="entry name" value="Por_Secre_tail"/>
    <property type="match status" value="1"/>
</dbReference>
<dbReference type="Gene3D" id="3.20.20.80">
    <property type="entry name" value="Glycosidases"/>
    <property type="match status" value="1"/>
</dbReference>
<name>A0A167HKC4_9FLAO</name>
<dbReference type="NCBIfam" id="TIGR04183">
    <property type="entry name" value="Por_Secre_tail"/>
    <property type="match status" value="1"/>
</dbReference>
<feature type="signal peptide" evidence="2">
    <location>
        <begin position="1"/>
        <end position="18"/>
    </location>
</feature>
<comment type="caution">
    <text evidence="4">The sequence shown here is derived from an EMBL/GenBank/DDBJ whole genome shotgun (WGS) entry which is preliminary data.</text>
</comment>
<dbReference type="SUPFAM" id="SSF51445">
    <property type="entry name" value="(Trans)glycosidases"/>
    <property type="match status" value="1"/>
</dbReference>
<dbReference type="Pfam" id="PF00128">
    <property type="entry name" value="Alpha-amylase"/>
    <property type="match status" value="1"/>
</dbReference>
<keyword evidence="5" id="KW-1185">Reference proteome</keyword>
<evidence type="ECO:0000259" key="3">
    <source>
        <dbReference type="SMART" id="SM00642"/>
    </source>
</evidence>
<accession>A0A167HKC4</accession>
<dbReference type="RefSeq" id="WP_068591953.1">
    <property type="nucleotide sequence ID" value="NZ_LRXL01000037.1"/>
</dbReference>
<feature type="chain" id="PRO_5007887627" evidence="2">
    <location>
        <begin position="19"/>
        <end position="937"/>
    </location>
</feature>
<dbReference type="STRING" id="1763537.ULVI_08955"/>
<dbReference type="SMART" id="SM00642">
    <property type="entry name" value="Aamy"/>
    <property type="match status" value="1"/>
</dbReference>
<feature type="domain" description="Glycosyl hydrolase family 13 catalytic" evidence="3">
    <location>
        <begin position="384"/>
        <end position="757"/>
    </location>
</feature>
<dbReference type="PANTHER" id="PTHR43002">
    <property type="entry name" value="GLYCOGEN DEBRANCHING ENZYME"/>
    <property type="match status" value="1"/>
</dbReference>
<evidence type="ECO:0000313" key="4">
    <source>
        <dbReference type="EMBL" id="OAB78700.1"/>
    </source>
</evidence>
<dbReference type="GO" id="GO:0016787">
    <property type="term" value="F:hydrolase activity"/>
    <property type="evidence" value="ECO:0007669"/>
    <property type="project" value="UniProtKB-KW"/>
</dbReference>
<dbReference type="EMBL" id="LRXL01000037">
    <property type="protein sequence ID" value="OAB78700.1"/>
    <property type="molecule type" value="Genomic_DNA"/>
</dbReference>
<proteinExistence type="predicted"/>
<dbReference type="AlphaFoldDB" id="A0A167HKC4"/>
<dbReference type="SUPFAM" id="SSF81296">
    <property type="entry name" value="E set domains"/>
    <property type="match status" value="1"/>
</dbReference>
<dbReference type="InterPro" id="IPR026444">
    <property type="entry name" value="Secre_tail"/>
</dbReference>